<proteinExistence type="predicted"/>
<keyword evidence="4" id="KW-1185">Reference proteome</keyword>
<keyword evidence="2" id="KW-1133">Transmembrane helix</keyword>
<organism evidence="3 4">
    <name type="scientific">Canibacter oris</name>
    <dbReference type="NCBI Taxonomy" id="1365628"/>
    <lineage>
        <taxon>Bacteria</taxon>
        <taxon>Bacillati</taxon>
        <taxon>Actinomycetota</taxon>
        <taxon>Actinomycetes</taxon>
        <taxon>Micrococcales</taxon>
        <taxon>Microbacteriaceae</taxon>
        <taxon>Canibacter</taxon>
    </lineage>
</organism>
<dbReference type="AlphaFoldDB" id="A0A840DRM8"/>
<evidence type="ECO:0000256" key="1">
    <source>
        <dbReference type="SAM" id="MobiDB-lite"/>
    </source>
</evidence>
<accession>A0A840DRM8</accession>
<feature type="region of interest" description="Disordered" evidence="1">
    <location>
        <begin position="40"/>
        <end position="64"/>
    </location>
</feature>
<name>A0A840DRM8_9MICO</name>
<evidence type="ECO:0000313" key="3">
    <source>
        <dbReference type="EMBL" id="MBB4071806.1"/>
    </source>
</evidence>
<reference evidence="3" key="1">
    <citation type="submission" date="2020-08" db="EMBL/GenBank/DDBJ databases">
        <title>Sequencing the genomes of 1000 actinobacteria strains.</title>
        <authorList>
            <person name="Klenk H.-P."/>
        </authorList>
    </citation>
    <scope>NUCLEOTIDE SEQUENCE [LARGE SCALE GENOMIC DNA]</scope>
    <source>
        <strain evidence="3">DSM 27064</strain>
    </source>
</reference>
<sequence>MDQATPKTSKQVRQRRAFVAIGAVLLLAGLLLIWVSSQRSSGPLDGEEVRLPDTAFDPNSSRNAELNNQAECGAGELQVVAHTDKDSYAAGELPQLSLSIENTGEKPCVKNLGTSQMVFEVQAGAETVWLSTDCQLEADDRLVQLQPGQKLKTAPLQWDRTKSAADTCDLQEREPVAGEGAAYHLLVAVGGVPAQDSKQFLLH</sequence>
<keyword evidence="2" id="KW-0812">Transmembrane</keyword>
<feature type="transmembrane region" description="Helical" evidence="2">
    <location>
        <begin position="17"/>
        <end position="35"/>
    </location>
</feature>
<evidence type="ECO:0000256" key="2">
    <source>
        <dbReference type="SAM" id="Phobius"/>
    </source>
</evidence>
<gene>
    <name evidence="3" type="ORF">F5897_001125</name>
</gene>
<keyword evidence="2" id="KW-0472">Membrane</keyword>
<protein>
    <recommendedName>
        <fullName evidence="5">Intracellular proteinase inhibitor BsuPI domain-containing protein</fullName>
    </recommendedName>
</protein>
<evidence type="ECO:0008006" key="5">
    <source>
        <dbReference type="Google" id="ProtNLM"/>
    </source>
</evidence>
<evidence type="ECO:0000313" key="4">
    <source>
        <dbReference type="Proteomes" id="UP000571183"/>
    </source>
</evidence>
<dbReference type="RefSeq" id="WP_183304794.1">
    <property type="nucleotide sequence ID" value="NZ_JACIFD010000010.1"/>
</dbReference>
<dbReference type="EMBL" id="JACIFD010000010">
    <property type="protein sequence ID" value="MBB4071806.1"/>
    <property type="molecule type" value="Genomic_DNA"/>
</dbReference>
<dbReference type="Proteomes" id="UP000571183">
    <property type="component" value="Unassembled WGS sequence"/>
</dbReference>
<comment type="caution">
    <text evidence="3">The sequence shown here is derived from an EMBL/GenBank/DDBJ whole genome shotgun (WGS) entry which is preliminary data.</text>
</comment>